<dbReference type="InterPro" id="IPR008042">
    <property type="entry name" value="Retrotrans_Pao"/>
</dbReference>
<evidence type="ECO:0000313" key="1">
    <source>
        <dbReference type="Proteomes" id="UP000504618"/>
    </source>
</evidence>
<keyword evidence="1" id="KW-1185">Reference proteome</keyword>
<dbReference type="PANTHER" id="PTHR47331">
    <property type="entry name" value="PHD-TYPE DOMAIN-CONTAINING PROTEIN"/>
    <property type="match status" value="1"/>
</dbReference>
<gene>
    <name evidence="2" type="primary">LOC112465504</name>
</gene>
<dbReference type="Pfam" id="PF05380">
    <property type="entry name" value="Peptidase_A17"/>
    <property type="match status" value="1"/>
</dbReference>
<dbReference type="AlphaFoldDB" id="A0A6J1R1H7"/>
<evidence type="ECO:0000313" key="2">
    <source>
        <dbReference type="RefSeq" id="XP_024888844.1"/>
    </source>
</evidence>
<dbReference type="RefSeq" id="XP_024888844.1">
    <property type="nucleotide sequence ID" value="XM_025033076.1"/>
</dbReference>
<accession>A0A6J1R1H7</accession>
<dbReference type="OrthoDB" id="7699099at2759"/>
<name>A0A6J1R1H7_9HYME</name>
<protein>
    <submittedName>
        <fullName evidence="2">Uncharacterized protein LOC112465504</fullName>
    </submittedName>
</protein>
<dbReference type="PANTHER" id="PTHR47331:SF4">
    <property type="entry name" value="PEPTIDASE S1 DOMAIN-CONTAINING PROTEIN"/>
    <property type="match status" value="1"/>
</dbReference>
<dbReference type="GeneID" id="112465504"/>
<dbReference type="Proteomes" id="UP000504618">
    <property type="component" value="Unplaced"/>
</dbReference>
<feature type="non-terminal residue" evidence="2">
    <location>
        <position position="623"/>
    </location>
</feature>
<sequence length="623" mass="70565">MERKFQRDARFGELYRQFMREYEDLKHMELAAGSPFNEDEYGCFLPHHGVLRESSTSTKLRVVFNGSQETMSGESLNHHLLIGANLLPALADVLTRWRWHRYAFVTDIEKMTADSHPPGRQDVPVHPLALAHDEQSRYPLGAIALREDTYVDDVVSGANTPSAAIAKQAELRGLCTAGGFPLRKWAANDEKVLSGVPPEHRLHHEPHSWENDCFSTLGLLWHPNEDTFAFAIHPRTVTELSKRRVLLETARLFDPLGWLAPVVIRAKILIQSAWLQRLEWDDPLPTADAQSWKSFLEELPLLSRLRINRWLGSGDEDAQVELHGFADASERGYAAAVYLRITRNGTVAIHLLAAKSKVAPVRQVTLPRLELTAADLLTSLTDHTRSTLRLFTAPTFLWSDSQVTLKWIQGHASRWKTYVANRVARIQQRLPDAQWRHVPGRDNPADCASRGIAPGKLLEHPLWWTGPAWLCEDRSHWPSGDLVMSDADLPEQRVAAHVATEKIEEEPEMLLRFSSLHRLLRVTSWCLRWRRTASRTTALTLQSTEINDALLLWLRVVQGLHFTNEITALSSNRAVSHRSSLASLSPFLDDHGVLRVGGRLKHALLSTDERHPMIAPPSSWLTR</sequence>
<proteinExistence type="predicted"/>
<organism evidence="1 2">
    <name type="scientific">Temnothorax curvispinosus</name>
    <dbReference type="NCBI Taxonomy" id="300111"/>
    <lineage>
        <taxon>Eukaryota</taxon>
        <taxon>Metazoa</taxon>
        <taxon>Ecdysozoa</taxon>
        <taxon>Arthropoda</taxon>
        <taxon>Hexapoda</taxon>
        <taxon>Insecta</taxon>
        <taxon>Pterygota</taxon>
        <taxon>Neoptera</taxon>
        <taxon>Endopterygota</taxon>
        <taxon>Hymenoptera</taxon>
        <taxon>Apocrita</taxon>
        <taxon>Aculeata</taxon>
        <taxon>Formicoidea</taxon>
        <taxon>Formicidae</taxon>
        <taxon>Myrmicinae</taxon>
        <taxon>Temnothorax</taxon>
    </lineage>
</organism>
<reference evidence="2" key="1">
    <citation type="submission" date="2025-08" db="UniProtKB">
        <authorList>
            <consortium name="RefSeq"/>
        </authorList>
    </citation>
    <scope>IDENTIFICATION</scope>
    <source>
        <tissue evidence="2">Whole body</tissue>
    </source>
</reference>